<gene>
    <name evidence="1" type="ORF">CK203_034898</name>
</gene>
<dbReference type="AlphaFoldDB" id="A0A438FYX6"/>
<comment type="caution">
    <text evidence="1">The sequence shown here is derived from an EMBL/GenBank/DDBJ whole genome shotgun (WGS) entry which is preliminary data.</text>
</comment>
<dbReference type="EMBL" id="QGNW01000693">
    <property type="protein sequence ID" value="RVW65105.1"/>
    <property type="molecule type" value="Genomic_DNA"/>
</dbReference>
<accession>A0A438FYX6</accession>
<organism evidence="1 2">
    <name type="scientific">Vitis vinifera</name>
    <name type="common">Grape</name>
    <dbReference type="NCBI Taxonomy" id="29760"/>
    <lineage>
        <taxon>Eukaryota</taxon>
        <taxon>Viridiplantae</taxon>
        <taxon>Streptophyta</taxon>
        <taxon>Embryophyta</taxon>
        <taxon>Tracheophyta</taxon>
        <taxon>Spermatophyta</taxon>
        <taxon>Magnoliopsida</taxon>
        <taxon>eudicotyledons</taxon>
        <taxon>Gunneridae</taxon>
        <taxon>Pentapetalae</taxon>
        <taxon>rosids</taxon>
        <taxon>Vitales</taxon>
        <taxon>Vitaceae</taxon>
        <taxon>Viteae</taxon>
        <taxon>Vitis</taxon>
    </lineage>
</organism>
<dbReference type="Proteomes" id="UP000288805">
    <property type="component" value="Unassembled WGS sequence"/>
</dbReference>
<proteinExistence type="predicted"/>
<evidence type="ECO:0000313" key="1">
    <source>
        <dbReference type="EMBL" id="RVW65105.1"/>
    </source>
</evidence>
<evidence type="ECO:0000313" key="2">
    <source>
        <dbReference type="Proteomes" id="UP000288805"/>
    </source>
</evidence>
<name>A0A438FYX6_VITVI</name>
<protein>
    <submittedName>
        <fullName evidence="1">Uncharacterized protein</fullName>
    </submittedName>
</protein>
<sequence length="123" mass="14582">MKVLTSHMMNTGDGYMFWKIVREALWRLQHSGESAWIKLSEAGFLGKWLLHLCCYRQHCHETLIPDYLSEEDGMELWPRQHRRRKIIPPNWSLFWAKVVPARPLPPSSRLSDSPLNFFPFLAF</sequence>
<reference evidence="1 2" key="1">
    <citation type="journal article" date="2018" name="PLoS Genet.">
        <title>Population sequencing reveals clonal diversity and ancestral inbreeding in the grapevine cultivar Chardonnay.</title>
        <authorList>
            <person name="Roach M.J."/>
            <person name="Johnson D.L."/>
            <person name="Bohlmann J."/>
            <person name="van Vuuren H.J."/>
            <person name="Jones S.J."/>
            <person name="Pretorius I.S."/>
            <person name="Schmidt S.A."/>
            <person name="Borneman A.R."/>
        </authorList>
    </citation>
    <scope>NUCLEOTIDE SEQUENCE [LARGE SCALE GENOMIC DNA]</scope>
    <source>
        <strain evidence="2">cv. Chardonnay</strain>
        <tissue evidence="1">Leaf</tissue>
    </source>
</reference>